<gene>
    <name evidence="1" type="ORF">KIN20_028127</name>
</gene>
<dbReference type="AlphaFoldDB" id="A0AAD5R0A2"/>
<evidence type="ECO:0000313" key="1">
    <source>
        <dbReference type="EMBL" id="KAJ1367255.1"/>
    </source>
</evidence>
<keyword evidence="2" id="KW-1185">Reference proteome</keyword>
<reference evidence="1" key="1">
    <citation type="submission" date="2021-06" db="EMBL/GenBank/DDBJ databases">
        <title>Parelaphostrongylus tenuis whole genome reference sequence.</title>
        <authorList>
            <person name="Garwood T.J."/>
            <person name="Larsen P.A."/>
            <person name="Fountain-Jones N.M."/>
            <person name="Garbe J.R."/>
            <person name="Macchietto M.G."/>
            <person name="Kania S.A."/>
            <person name="Gerhold R.W."/>
            <person name="Richards J.E."/>
            <person name="Wolf T.M."/>
        </authorList>
    </citation>
    <scope>NUCLEOTIDE SEQUENCE</scope>
    <source>
        <strain evidence="1">MNPRO001-30</strain>
        <tissue evidence="1">Meninges</tissue>
    </source>
</reference>
<evidence type="ECO:0000313" key="2">
    <source>
        <dbReference type="Proteomes" id="UP001196413"/>
    </source>
</evidence>
<proteinExistence type="predicted"/>
<accession>A0AAD5R0A2</accession>
<comment type="caution">
    <text evidence="1">The sequence shown here is derived from an EMBL/GenBank/DDBJ whole genome shotgun (WGS) entry which is preliminary data.</text>
</comment>
<organism evidence="1 2">
    <name type="scientific">Parelaphostrongylus tenuis</name>
    <name type="common">Meningeal worm</name>
    <dbReference type="NCBI Taxonomy" id="148309"/>
    <lineage>
        <taxon>Eukaryota</taxon>
        <taxon>Metazoa</taxon>
        <taxon>Ecdysozoa</taxon>
        <taxon>Nematoda</taxon>
        <taxon>Chromadorea</taxon>
        <taxon>Rhabditida</taxon>
        <taxon>Rhabditina</taxon>
        <taxon>Rhabditomorpha</taxon>
        <taxon>Strongyloidea</taxon>
        <taxon>Metastrongylidae</taxon>
        <taxon>Parelaphostrongylus</taxon>
    </lineage>
</organism>
<sequence>MHLEGGTTSMWIRPCAMMWWYPRRKFESRIKSKEPQGHMFPPALLKVIAADLLEWSEPVDVLANAEPSYREGERRSIGVARLS</sequence>
<protein>
    <submittedName>
        <fullName evidence="1">Uncharacterized protein</fullName>
    </submittedName>
</protein>
<dbReference type="EMBL" id="JAHQIW010005828">
    <property type="protein sequence ID" value="KAJ1367255.1"/>
    <property type="molecule type" value="Genomic_DNA"/>
</dbReference>
<dbReference type="Proteomes" id="UP001196413">
    <property type="component" value="Unassembled WGS sequence"/>
</dbReference>
<name>A0AAD5R0A2_PARTN</name>